<dbReference type="EMBL" id="CM007647">
    <property type="protein sequence ID" value="ONM10150.1"/>
    <property type="molecule type" value="Genomic_DNA"/>
</dbReference>
<evidence type="ECO:0000256" key="1">
    <source>
        <dbReference type="SAM" id="MobiDB-lite"/>
    </source>
</evidence>
<gene>
    <name evidence="2" type="ORF">ZEAMMB73_Zm00001d034401</name>
</gene>
<keyword evidence="2" id="KW-0378">Hydrolase</keyword>
<evidence type="ECO:0000313" key="2">
    <source>
        <dbReference type="EMBL" id="ONM10150.1"/>
    </source>
</evidence>
<name>A0A1D6L7B4_MAIZE</name>
<keyword evidence="2" id="KW-0482">Metalloprotease</keyword>
<protein>
    <submittedName>
        <fullName evidence="2">Putative zinc metalloprotease EGY1 chloroplastic</fullName>
    </submittedName>
</protein>
<keyword evidence="2" id="KW-0645">Protease</keyword>
<dbReference type="GO" id="GO:0008237">
    <property type="term" value="F:metallopeptidase activity"/>
    <property type="evidence" value="ECO:0007669"/>
    <property type="project" value="UniProtKB-KW"/>
</dbReference>
<dbReference type="GO" id="GO:0006508">
    <property type="term" value="P:proteolysis"/>
    <property type="evidence" value="ECO:0007669"/>
    <property type="project" value="UniProtKB-KW"/>
</dbReference>
<accession>A0A1D6L7B4</accession>
<feature type="compositionally biased region" description="Low complexity" evidence="1">
    <location>
        <begin position="108"/>
        <end position="119"/>
    </location>
</feature>
<reference evidence="2" key="1">
    <citation type="submission" date="2015-12" db="EMBL/GenBank/DDBJ databases">
        <title>Update maize B73 reference genome by single molecule sequencing technologies.</title>
        <authorList>
            <consortium name="Maize Genome Sequencing Project"/>
            <person name="Ware D."/>
        </authorList>
    </citation>
    <scope>NUCLEOTIDE SEQUENCE [LARGE SCALE GENOMIC DNA]</scope>
    <source>
        <tissue evidence="2">Seedling</tissue>
    </source>
</reference>
<organism evidence="2">
    <name type="scientific">Zea mays</name>
    <name type="common">Maize</name>
    <dbReference type="NCBI Taxonomy" id="4577"/>
    <lineage>
        <taxon>Eukaryota</taxon>
        <taxon>Viridiplantae</taxon>
        <taxon>Streptophyta</taxon>
        <taxon>Embryophyta</taxon>
        <taxon>Tracheophyta</taxon>
        <taxon>Spermatophyta</taxon>
        <taxon>Magnoliopsida</taxon>
        <taxon>Liliopsida</taxon>
        <taxon>Poales</taxon>
        <taxon>Poaceae</taxon>
        <taxon>PACMAD clade</taxon>
        <taxon>Panicoideae</taxon>
        <taxon>Andropogonodae</taxon>
        <taxon>Andropogoneae</taxon>
        <taxon>Tripsacinae</taxon>
        <taxon>Zea</taxon>
    </lineage>
</organism>
<feature type="compositionally biased region" description="Low complexity" evidence="1">
    <location>
        <begin position="79"/>
        <end position="93"/>
    </location>
</feature>
<proteinExistence type="predicted"/>
<feature type="region of interest" description="Disordered" evidence="1">
    <location>
        <begin position="62"/>
        <end position="122"/>
    </location>
</feature>
<sequence>MAAALASSPLVHLTTSRLRLPRPQASASSSGPVCSIGVCLGWRLKVGWRALRRRDRLRCFSTDGGGGEEGEKRGEEETSATAAASPASVPAETQVGAGEELASERSRSGSFSSSSSSSGVTTKCTMDQPLHCLRWSNIHLHRVCLLFCFWWEALFISMGRVAVGVGLIVNEL</sequence>
<dbReference type="AlphaFoldDB" id="A0A1D6L7B4"/>